<organism evidence="2 3">
    <name type="scientific">Gossypium harknessii</name>
    <dbReference type="NCBI Taxonomy" id="34285"/>
    <lineage>
        <taxon>Eukaryota</taxon>
        <taxon>Viridiplantae</taxon>
        <taxon>Streptophyta</taxon>
        <taxon>Embryophyta</taxon>
        <taxon>Tracheophyta</taxon>
        <taxon>Spermatophyta</taxon>
        <taxon>Magnoliopsida</taxon>
        <taxon>eudicotyledons</taxon>
        <taxon>Gunneridae</taxon>
        <taxon>Pentapetalae</taxon>
        <taxon>rosids</taxon>
        <taxon>malvids</taxon>
        <taxon>Malvales</taxon>
        <taxon>Malvaceae</taxon>
        <taxon>Malvoideae</taxon>
        <taxon>Gossypium</taxon>
    </lineage>
</organism>
<feature type="non-terminal residue" evidence="2">
    <location>
        <position position="1"/>
    </location>
</feature>
<accession>A0A7J9H8Y6</accession>
<proteinExistence type="predicted"/>
<evidence type="ECO:0000313" key="3">
    <source>
        <dbReference type="Proteomes" id="UP000593560"/>
    </source>
</evidence>
<evidence type="ECO:0000256" key="1">
    <source>
        <dbReference type="SAM" id="SignalP"/>
    </source>
</evidence>
<sequence>IFTLVLAALVSVIGAILANCKALTHLEIHGCLNVKLETEFGGQDEQDDGDAEYSSSDSEWKILFLHPG</sequence>
<keyword evidence="3" id="KW-1185">Reference proteome</keyword>
<dbReference type="EMBL" id="JABFAD010000008">
    <property type="protein sequence ID" value="MBA0806306.1"/>
    <property type="molecule type" value="Genomic_DNA"/>
</dbReference>
<protein>
    <submittedName>
        <fullName evidence="2">Uncharacterized protein</fullName>
    </submittedName>
</protein>
<evidence type="ECO:0000313" key="2">
    <source>
        <dbReference type="EMBL" id="MBA0806306.1"/>
    </source>
</evidence>
<reference evidence="2 3" key="1">
    <citation type="journal article" date="2019" name="Genome Biol. Evol.">
        <title>Insights into the evolution of the New World diploid cottons (Gossypium, subgenus Houzingenia) based on genome sequencing.</title>
        <authorList>
            <person name="Grover C.E."/>
            <person name="Arick M.A. 2nd"/>
            <person name="Thrash A."/>
            <person name="Conover J.L."/>
            <person name="Sanders W.S."/>
            <person name="Peterson D.G."/>
            <person name="Frelichowski J.E."/>
            <person name="Scheffler J.A."/>
            <person name="Scheffler B.E."/>
            <person name="Wendel J.F."/>
        </authorList>
    </citation>
    <scope>NUCLEOTIDE SEQUENCE [LARGE SCALE GENOMIC DNA]</scope>
    <source>
        <strain evidence="2">0</strain>
        <tissue evidence="2">Leaf</tissue>
    </source>
</reference>
<feature type="signal peptide" evidence="1">
    <location>
        <begin position="1"/>
        <end position="18"/>
    </location>
</feature>
<comment type="caution">
    <text evidence="2">The sequence shown here is derived from an EMBL/GenBank/DDBJ whole genome shotgun (WGS) entry which is preliminary data.</text>
</comment>
<dbReference type="Proteomes" id="UP000593560">
    <property type="component" value="Unassembled WGS sequence"/>
</dbReference>
<dbReference type="AlphaFoldDB" id="A0A7J9H8Y6"/>
<feature type="chain" id="PRO_5029866063" evidence="1">
    <location>
        <begin position="19"/>
        <end position="68"/>
    </location>
</feature>
<gene>
    <name evidence="2" type="ORF">Gohar_005763</name>
</gene>
<dbReference type="OrthoDB" id="550575at2759"/>
<keyword evidence="1" id="KW-0732">Signal</keyword>
<name>A0A7J9H8Y6_9ROSI</name>